<comment type="caution">
    <text evidence="1">The sequence shown here is derived from an EMBL/GenBank/DDBJ whole genome shotgun (WGS) entry which is preliminary data.</text>
</comment>
<accession>A0A7W8IQB9</accession>
<reference evidence="1 2" key="1">
    <citation type="submission" date="2020-08" db="EMBL/GenBank/DDBJ databases">
        <title>Genomic Encyclopedia of Type Strains, Phase IV (KMG-IV): sequencing the most valuable type-strain genomes for metagenomic binning, comparative biology and taxonomic classification.</title>
        <authorList>
            <person name="Goeker M."/>
        </authorList>
    </citation>
    <scope>NUCLEOTIDE SEQUENCE [LARGE SCALE GENOMIC DNA]</scope>
    <source>
        <strain evidence="1 2">DSM 16325</strain>
    </source>
</reference>
<dbReference type="AlphaFoldDB" id="A0A7W8IQB9"/>
<sequence length="127" mass="15878">MKSLRKRQIQKVTKDRFYFYRLEPIERCPICSNELTHHYYSEKFIGTVESGYTCDCGYEDYWAYGRQTYRINGELVDEFHPHLMTRKQVNKRYKRFKQLIKYERLRRKRQTQKFFKKKKSQKRRGNK</sequence>
<keyword evidence="2" id="KW-1185">Reference proteome</keyword>
<protein>
    <submittedName>
        <fullName evidence="1">Uncharacterized protein</fullName>
    </submittedName>
</protein>
<dbReference type="Proteomes" id="UP000520011">
    <property type="component" value="Unassembled WGS sequence"/>
</dbReference>
<organism evidence="1 2">
    <name type="scientific">Anoxybacteroides tepidamans</name>
    <dbReference type="NCBI Taxonomy" id="265948"/>
    <lineage>
        <taxon>Bacteria</taxon>
        <taxon>Bacillati</taxon>
        <taxon>Bacillota</taxon>
        <taxon>Bacilli</taxon>
        <taxon>Bacillales</taxon>
        <taxon>Anoxybacillaceae</taxon>
        <taxon>Anoxybacteroides</taxon>
    </lineage>
</organism>
<evidence type="ECO:0000313" key="1">
    <source>
        <dbReference type="EMBL" id="MBB5324678.1"/>
    </source>
</evidence>
<name>A0A7W8IQB9_9BACL</name>
<proteinExistence type="predicted"/>
<gene>
    <name evidence="1" type="ORF">HNQ34_001776</name>
</gene>
<evidence type="ECO:0000313" key="2">
    <source>
        <dbReference type="Proteomes" id="UP000520011"/>
    </source>
</evidence>
<dbReference type="RefSeq" id="WP_183253627.1">
    <property type="nucleotide sequence ID" value="NZ_JACHEP010000008.1"/>
</dbReference>
<dbReference type="EMBL" id="JACHEP010000008">
    <property type="protein sequence ID" value="MBB5324678.1"/>
    <property type="molecule type" value="Genomic_DNA"/>
</dbReference>